<protein>
    <submittedName>
        <fullName evidence="1">Uncharacterized protein</fullName>
    </submittedName>
</protein>
<gene>
    <name evidence="1" type="ORF">STRAU_7661</name>
</gene>
<comment type="caution">
    <text evidence="1">The sequence shown here is derived from an EMBL/GenBank/DDBJ whole genome shotgun (WGS) entry which is preliminary data.</text>
</comment>
<dbReference type="PATRIC" id="fig|1286094.4.peg.7587"/>
<proteinExistence type="predicted"/>
<name>S3Z822_9ACTN</name>
<reference evidence="1 2" key="1">
    <citation type="submission" date="2013-02" db="EMBL/GenBank/DDBJ databases">
        <title>Draft Genome Sequence of Streptomyces aurantiacus, Which Produces Setomimycin.</title>
        <authorList>
            <person name="Gruening B.A."/>
            <person name="Praeg A."/>
            <person name="Erxleben A."/>
            <person name="Guenther S."/>
            <person name="Mueller M."/>
        </authorList>
    </citation>
    <scope>NUCLEOTIDE SEQUENCE [LARGE SCALE GENOMIC DNA]</scope>
    <source>
        <strain evidence="1 2">JA 4570</strain>
    </source>
</reference>
<sequence length="328" mass="35354">MRHFLSPAARAARTRRLRVLARSTRFRLERAAAGRGGGRAGLLLPLAHLSLRDSRTLNLALAAPEPDLRAAELLISRGPRRFRVPLAVERGTDGGPLLTATVTLRDALDATYAKRDSPRAPRLTEGVWRLTVVTTGDDGRVRRRGLGLAEGVVPPAGPTAPHAPNPRTGTLMRVVRCRSGRAAVQVTRSRPRAEVVRFVPRGDGITVYGRVVAGPRERDRAGWPGRAVRRRDGVLAPVELAWDGDGFSFALPLAAMTGAGPGQWVWDFHVGELPLGRRLTDVADLPAAFPTPFRLVALPGGRLVRAHPHFTAAGAFAVTCLDITKETS</sequence>
<dbReference type="Proteomes" id="UP000014629">
    <property type="component" value="Unassembled WGS sequence"/>
</dbReference>
<dbReference type="AlphaFoldDB" id="S3Z822"/>
<organism evidence="1 2">
    <name type="scientific">Streptomyces aurantiacus JA 4570</name>
    <dbReference type="NCBI Taxonomy" id="1286094"/>
    <lineage>
        <taxon>Bacteria</taxon>
        <taxon>Bacillati</taxon>
        <taxon>Actinomycetota</taxon>
        <taxon>Actinomycetes</taxon>
        <taxon>Kitasatosporales</taxon>
        <taxon>Streptomycetaceae</taxon>
        <taxon>Streptomyces</taxon>
        <taxon>Streptomyces aurantiacus group</taxon>
    </lineage>
</organism>
<accession>S3Z822</accession>
<keyword evidence="2" id="KW-1185">Reference proteome</keyword>
<dbReference type="OrthoDB" id="3436381at2"/>
<dbReference type="EMBL" id="AOPZ01000558">
    <property type="protein sequence ID" value="EPH39308.1"/>
    <property type="molecule type" value="Genomic_DNA"/>
</dbReference>
<evidence type="ECO:0000313" key="2">
    <source>
        <dbReference type="Proteomes" id="UP000014629"/>
    </source>
</evidence>
<dbReference type="RefSeq" id="WP_016645767.1">
    <property type="nucleotide sequence ID" value="NZ_AOPZ01000558.1"/>
</dbReference>
<evidence type="ECO:0000313" key="1">
    <source>
        <dbReference type="EMBL" id="EPH39308.1"/>
    </source>
</evidence>